<dbReference type="InterPro" id="IPR039903">
    <property type="entry name" value="Zswim2"/>
</dbReference>
<evidence type="ECO:0008006" key="3">
    <source>
        <dbReference type="Google" id="ProtNLM"/>
    </source>
</evidence>
<dbReference type="STRING" id="1168221.R7YS44"/>
<reference evidence="2" key="1">
    <citation type="submission" date="2012-06" db="EMBL/GenBank/DDBJ databases">
        <title>The genome sequence of Coniosporium apollinis CBS 100218.</title>
        <authorList>
            <consortium name="The Broad Institute Genome Sequencing Platform"/>
            <person name="Cuomo C."/>
            <person name="Gorbushina A."/>
            <person name="Noack S."/>
            <person name="Walker B."/>
            <person name="Young S.K."/>
            <person name="Zeng Q."/>
            <person name="Gargeya S."/>
            <person name="Fitzgerald M."/>
            <person name="Haas B."/>
            <person name="Abouelleil A."/>
            <person name="Alvarado L."/>
            <person name="Arachchi H.M."/>
            <person name="Berlin A.M."/>
            <person name="Chapman S.B."/>
            <person name="Goldberg J."/>
            <person name="Griggs A."/>
            <person name="Gujja S."/>
            <person name="Hansen M."/>
            <person name="Howarth C."/>
            <person name="Imamovic A."/>
            <person name="Larimer J."/>
            <person name="McCowan C."/>
            <person name="Montmayeur A."/>
            <person name="Murphy C."/>
            <person name="Neiman D."/>
            <person name="Pearson M."/>
            <person name="Priest M."/>
            <person name="Roberts A."/>
            <person name="Saif S."/>
            <person name="Shea T."/>
            <person name="Sisk P."/>
            <person name="Sykes S."/>
            <person name="Wortman J."/>
            <person name="Nusbaum C."/>
            <person name="Birren B."/>
        </authorList>
    </citation>
    <scope>NUCLEOTIDE SEQUENCE [LARGE SCALE GENOMIC DNA]</scope>
    <source>
        <strain evidence="2">CBS 100218</strain>
    </source>
</reference>
<dbReference type="RefSeq" id="XP_007779941.1">
    <property type="nucleotide sequence ID" value="XM_007781751.1"/>
</dbReference>
<dbReference type="OrthoDB" id="8062037at2759"/>
<sequence length="506" mass="56765">MSFYSPTTGPHGPALWDPVASLQLINPDREKITCVGYAPTQGRRCRNPIAAHNISAAKEILNSLSRRIPHDGLMEADLLDVASRLLCVRYHQGQWKGVVERKWKPCVRQELGFYLAERARPAPVLQEAAPVQASNESRSSSVMTVWPSSRQSTWGAATPLATIAQGSRAQTPQAAVTTPAPNQYTLPDVLSAQPAPRELTLQAVTIPDEHGVLEDNQVQENEVPEEAAGSGTEPPAVVCTAEHVARRSIEDNCVICQRSLAFEPLENLVWCKGQCGKNLHVACWQQWSEYLRRGPSRCVYCRGTWADPCEHDSAEPADSFWSVSDTGLERLFDRQTHIWSIWKAASVDDAGLELLFDPRGHAWSVWTAGSVEDTGLRHLFDSRTHAWSIWKAESIKDTGLRRLFNRQTHTWSLWTAESIEDTGLKRLFHPRTHAWSIGAAGDAVDAGLCLLFSPSGQQRRRSGRSTRRFDLWTAHDNGLHRMFNPLVSLVWDEYVRVFRLSERRRS</sequence>
<dbReference type="GO" id="GO:0061630">
    <property type="term" value="F:ubiquitin protein ligase activity"/>
    <property type="evidence" value="ECO:0007669"/>
    <property type="project" value="InterPro"/>
</dbReference>
<evidence type="ECO:0000313" key="1">
    <source>
        <dbReference type="EMBL" id="EON64624.1"/>
    </source>
</evidence>
<dbReference type="EMBL" id="JH767569">
    <property type="protein sequence ID" value="EON64624.1"/>
    <property type="molecule type" value="Genomic_DNA"/>
</dbReference>
<dbReference type="PANTHER" id="PTHR21540:SF0">
    <property type="entry name" value="PHD FAMILY PROTEIN"/>
    <property type="match status" value="1"/>
</dbReference>
<dbReference type="AlphaFoldDB" id="R7YS44"/>
<dbReference type="InterPro" id="IPR013083">
    <property type="entry name" value="Znf_RING/FYVE/PHD"/>
</dbReference>
<name>R7YS44_CONA1</name>
<organism evidence="1 2">
    <name type="scientific">Coniosporium apollinis (strain CBS 100218)</name>
    <name type="common">Rock-inhabiting black yeast</name>
    <dbReference type="NCBI Taxonomy" id="1168221"/>
    <lineage>
        <taxon>Eukaryota</taxon>
        <taxon>Fungi</taxon>
        <taxon>Dikarya</taxon>
        <taxon>Ascomycota</taxon>
        <taxon>Pezizomycotina</taxon>
        <taxon>Dothideomycetes</taxon>
        <taxon>Dothideomycetes incertae sedis</taxon>
        <taxon>Coniosporium</taxon>
    </lineage>
</organism>
<protein>
    <recommendedName>
        <fullName evidence="3">RING-type domain-containing protein</fullName>
    </recommendedName>
</protein>
<dbReference type="Proteomes" id="UP000016924">
    <property type="component" value="Unassembled WGS sequence"/>
</dbReference>
<dbReference type="eggNOG" id="ENOG502T18V">
    <property type="taxonomic scope" value="Eukaryota"/>
</dbReference>
<evidence type="ECO:0000313" key="2">
    <source>
        <dbReference type="Proteomes" id="UP000016924"/>
    </source>
</evidence>
<gene>
    <name evidence="1" type="ORF">W97_03857</name>
</gene>
<dbReference type="HOGENOM" id="CLU_538617_0_0_1"/>
<proteinExistence type="predicted"/>
<keyword evidence="2" id="KW-1185">Reference proteome</keyword>
<dbReference type="GeneID" id="19901168"/>
<dbReference type="PANTHER" id="PTHR21540">
    <property type="entry name" value="RING FINGER AND SWIM DOMAIN-CONTAINING PROTEIN 2"/>
    <property type="match status" value="1"/>
</dbReference>
<dbReference type="Gene3D" id="3.30.40.10">
    <property type="entry name" value="Zinc/RING finger domain, C3HC4 (zinc finger)"/>
    <property type="match status" value="1"/>
</dbReference>
<accession>R7YS44</accession>